<name>A0A2N3NAQ9_9PEZI</name>
<feature type="compositionally biased region" description="Low complexity" evidence="1">
    <location>
        <begin position="662"/>
        <end position="674"/>
    </location>
</feature>
<keyword evidence="2" id="KW-0812">Transmembrane</keyword>
<dbReference type="GO" id="GO:0005737">
    <property type="term" value="C:cytoplasm"/>
    <property type="evidence" value="ECO:0007669"/>
    <property type="project" value="TreeGrafter"/>
</dbReference>
<dbReference type="PROSITE" id="PS50006">
    <property type="entry name" value="FHA_DOMAIN"/>
    <property type="match status" value="1"/>
</dbReference>
<feature type="region of interest" description="Disordered" evidence="1">
    <location>
        <begin position="554"/>
        <end position="606"/>
    </location>
</feature>
<dbReference type="Pfam" id="PF00498">
    <property type="entry name" value="FHA"/>
    <property type="match status" value="1"/>
</dbReference>
<dbReference type="EMBL" id="NLAX01000010">
    <property type="protein sequence ID" value="PKS09519.1"/>
    <property type="molecule type" value="Genomic_DNA"/>
</dbReference>
<evidence type="ECO:0000256" key="1">
    <source>
        <dbReference type="SAM" id="MobiDB-lite"/>
    </source>
</evidence>
<dbReference type="FunFam" id="2.60.200.20:FF:000127">
    <property type="entry name" value="Uncharacterized protein C3H7.13"/>
    <property type="match status" value="1"/>
</dbReference>
<dbReference type="AlphaFoldDB" id="A0A2N3NAQ9"/>
<dbReference type="Gene3D" id="2.60.200.20">
    <property type="match status" value="1"/>
</dbReference>
<dbReference type="OrthoDB" id="687730at2759"/>
<comment type="caution">
    <text evidence="4">The sequence shown here is derived from an EMBL/GenBank/DDBJ whole genome shotgun (WGS) entry which is preliminary data.</text>
</comment>
<dbReference type="InterPro" id="IPR051176">
    <property type="entry name" value="Cent_Immune-Sig_Mod"/>
</dbReference>
<proteinExistence type="predicted"/>
<dbReference type="Proteomes" id="UP000233524">
    <property type="component" value="Unassembled WGS sequence"/>
</dbReference>
<dbReference type="PANTHER" id="PTHR15715:SF46">
    <property type="entry name" value="TO VACUOLE TARGETING VPS64, PUTATIVE (AFU_ORTHOLOGUE AFUA_2G02420)-RELATED"/>
    <property type="match status" value="1"/>
</dbReference>
<feature type="compositionally biased region" description="Polar residues" evidence="1">
    <location>
        <begin position="465"/>
        <end position="474"/>
    </location>
</feature>
<gene>
    <name evidence="4" type="ORF">jhhlp_004136</name>
</gene>
<feature type="transmembrane region" description="Helical" evidence="2">
    <location>
        <begin position="758"/>
        <end position="778"/>
    </location>
</feature>
<feature type="compositionally biased region" description="Low complexity" evidence="1">
    <location>
        <begin position="577"/>
        <end position="588"/>
    </location>
</feature>
<feature type="compositionally biased region" description="Polar residues" evidence="1">
    <location>
        <begin position="68"/>
        <end position="85"/>
    </location>
</feature>
<feature type="compositionally biased region" description="Low complexity" evidence="1">
    <location>
        <begin position="44"/>
        <end position="67"/>
    </location>
</feature>
<dbReference type="InterPro" id="IPR008984">
    <property type="entry name" value="SMAD_FHA_dom_sf"/>
</dbReference>
<feature type="region of interest" description="Disordered" evidence="1">
    <location>
        <begin position="402"/>
        <end position="474"/>
    </location>
</feature>
<protein>
    <recommendedName>
        <fullName evidence="3">FHA domain-containing protein</fullName>
    </recommendedName>
</protein>
<evidence type="ECO:0000313" key="5">
    <source>
        <dbReference type="Proteomes" id="UP000233524"/>
    </source>
</evidence>
<keyword evidence="2" id="KW-0472">Membrane</keyword>
<feature type="compositionally biased region" description="Polar residues" evidence="1">
    <location>
        <begin position="729"/>
        <end position="740"/>
    </location>
</feature>
<feature type="compositionally biased region" description="Polar residues" evidence="1">
    <location>
        <begin position="691"/>
        <end position="707"/>
    </location>
</feature>
<accession>A0A2N3NAQ9</accession>
<evidence type="ECO:0000256" key="2">
    <source>
        <dbReference type="SAM" id="Phobius"/>
    </source>
</evidence>
<dbReference type="SMART" id="SM00240">
    <property type="entry name" value="FHA"/>
    <property type="match status" value="1"/>
</dbReference>
<dbReference type="SUPFAM" id="SSF49879">
    <property type="entry name" value="SMAD/FHA domain"/>
    <property type="match status" value="1"/>
</dbReference>
<feature type="domain" description="FHA" evidence="3">
    <location>
        <begin position="186"/>
        <end position="243"/>
    </location>
</feature>
<dbReference type="PANTHER" id="PTHR15715">
    <property type="entry name" value="CENTROSOMAL PROTEIN OF 170 KDA"/>
    <property type="match status" value="1"/>
</dbReference>
<dbReference type="STRING" id="41688.A0A2N3NAQ9"/>
<dbReference type="InParanoid" id="A0A2N3NAQ9"/>
<sequence length="788" mass="85080">MTAVANPPSFPLNKPAWGGNGGQSITPMTEDVRAMFGRKGLQRSNSSSSISSNSSASSTTTVATTSSQLSGTPASSNGEVSQWPASTAPRKRPQSKGPWPAGKGEGHADLARMAGGRTQMMNGSVGGAPPMHQQAGGPPQNLAQQQGVARPLTDQMANGIPVLYLVSLNGTFERKTIQVPFSPDTLRIGRQTNQKTVPTPSNGYFDSKVLSRQHAEIWADRSGKIWIRDVKSSNGTFVNGTRLSQENRESEPHELQTADHLELGIDIVSEDQKTVVHHKVAAKVEHAGFNPSSNLLDMNFGDLDPANGNAMSSGQGTMHVRSRNGSNASVVSNGRIISTAGMMGPPANGAPHQRGYWVTPITAEQIVKRLQNEMRGARLQAQDLNRTGQFLSTLISKDEIKDLDKPDVPEPPKQQHIVNGNGIPFRADPKARFSDPPAPPPQHPLPEKPDIPSLKRGITERPKSHPSNTSPIRDNLSQILQLQEDLKNTKRELEGRDAKLRELEESLQKERLARESAEELARRLEESAGAATVVAMSPELDVVEFSEAVNHTHMNGSAKHSVDKALLEEAFEPPQEPAAAGKPDAPADGIEKSLADQAESTEAAASEYQARIDEMAMELRDMKEQLDLWRKRCETAESEREADRKTLSEMVLKIRQDEEARQASALAAAGAAAANREKSRGRSKNRRRSSLGQADQQSPSQTGSLPRNATAGDEPIQADGDVRDDSSDKPTLSRANTITPQKPPTKGLAQDQAIAAGLPYASMLGVVLLGMGLMAYINGWQTTPKLDR</sequence>
<dbReference type="InterPro" id="IPR000253">
    <property type="entry name" value="FHA_dom"/>
</dbReference>
<organism evidence="4 5">
    <name type="scientific">Lomentospora prolificans</name>
    <dbReference type="NCBI Taxonomy" id="41688"/>
    <lineage>
        <taxon>Eukaryota</taxon>
        <taxon>Fungi</taxon>
        <taxon>Dikarya</taxon>
        <taxon>Ascomycota</taxon>
        <taxon>Pezizomycotina</taxon>
        <taxon>Sordariomycetes</taxon>
        <taxon>Hypocreomycetidae</taxon>
        <taxon>Microascales</taxon>
        <taxon>Microascaceae</taxon>
        <taxon>Lomentospora</taxon>
    </lineage>
</organism>
<keyword evidence="2" id="KW-1133">Transmembrane helix</keyword>
<dbReference type="CDD" id="cd22679">
    <property type="entry name" value="FHA_SLMAP"/>
    <property type="match status" value="1"/>
</dbReference>
<feature type="region of interest" description="Disordered" evidence="1">
    <location>
        <begin position="1"/>
        <end position="108"/>
    </location>
</feature>
<keyword evidence="5" id="KW-1185">Reference proteome</keyword>
<feature type="region of interest" description="Disordered" evidence="1">
    <location>
        <begin position="659"/>
        <end position="749"/>
    </location>
</feature>
<evidence type="ECO:0000259" key="3">
    <source>
        <dbReference type="PROSITE" id="PS50006"/>
    </source>
</evidence>
<evidence type="ECO:0000313" key="4">
    <source>
        <dbReference type="EMBL" id="PKS09519.1"/>
    </source>
</evidence>
<reference evidence="4 5" key="1">
    <citation type="journal article" date="2017" name="G3 (Bethesda)">
        <title>First Draft Genome Sequence of the Pathogenic Fungus Lomentospora prolificans (Formerly Scedosporium prolificans).</title>
        <authorList>
            <person name="Luo R."/>
            <person name="Zimin A."/>
            <person name="Workman R."/>
            <person name="Fan Y."/>
            <person name="Pertea G."/>
            <person name="Grossman N."/>
            <person name="Wear M.P."/>
            <person name="Jia B."/>
            <person name="Miller H."/>
            <person name="Casadevall A."/>
            <person name="Timp W."/>
            <person name="Zhang S.X."/>
            <person name="Salzberg S.L."/>
        </authorList>
    </citation>
    <scope>NUCLEOTIDE SEQUENCE [LARGE SCALE GENOMIC DNA]</scope>
    <source>
        <strain evidence="4 5">JHH-5317</strain>
    </source>
</reference>
<dbReference type="VEuPathDB" id="FungiDB:jhhlp_004136"/>